<evidence type="ECO:0000313" key="5">
    <source>
        <dbReference type="Proteomes" id="UP000663877"/>
    </source>
</evidence>
<feature type="domain" description="XRN2-binding (XTBD)" evidence="1">
    <location>
        <begin position="18"/>
        <end position="83"/>
    </location>
</feature>
<dbReference type="PROSITE" id="PS51827">
    <property type="entry name" value="XTBD"/>
    <property type="match status" value="1"/>
</dbReference>
<dbReference type="Proteomes" id="UP000663877">
    <property type="component" value="Unassembled WGS sequence"/>
</dbReference>
<dbReference type="Pfam" id="PF11952">
    <property type="entry name" value="XTBD"/>
    <property type="match status" value="1"/>
</dbReference>
<name>A0A813MVB1_9BILA</name>
<protein>
    <recommendedName>
        <fullName evidence="1">XRN2-binding (XTBD) domain-containing protein</fullName>
    </recommendedName>
</protein>
<evidence type="ECO:0000313" key="2">
    <source>
        <dbReference type="EMBL" id="CAF0727504.1"/>
    </source>
</evidence>
<dbReference type="PANTHER" id="PTHR48430:SF1">
    <property type="entry name" value="PARTNER OF XRN-2 PROTEIN 1"/>
    <property type="match status" value="1"/>
</dbReference>
<evidence type="ECO:0000313" key="4">
    <source>
        <dbReference type="Proteomes" id="UP000663832"/>
    </source>
</evidence>
<sequence>MSTETKTGDRDAMPPDFETTYRLSTESTKQWDLRKRFLEKYWHQYDEDRLLCLAQCYVNMRCLGCKYSKSLNSLVDELAKEIE</sequence>
<reference evidence="2" key="1">
    <citation type="submission" date="2021-02" db="EMBL/GenBank/DDBJ databases">
        <authorList>
            <person name="Nowell W R."/>
        </authorList>
    </citation>
    <scope>NUCLEOTIDE SEQUENCE</scope>
</reference>
<dbReference type="OrthoDB" id="2359216at2759"/>
<evidence type="ECO:0000313" key="3">
    <source>
        <dbReference type="EMBL" id="CAF0797469.1"/>
    </source>
</evidence>
<organism evidence="2 5">
    <name type="scientific">Adineta steineri</name>
    <dbReference type="NCBI Taxonomy" id="433720"/>
    <lineage>
        <taxon>Eukaryota</taxon>
        <taxon>Metazoa</taxon>
        <taxon>Spiralia</taxon>
        <taxon>Gnathifera</taxon>
        <taxon>Rotifera</taxon>
        <taxon>Eurotatoria</taxon>
        <taxon>Bdelloidea</taxon>
        <taxon>Adinetida</taxon>
        <taxon>Adinetidae</taxon>
        <taxon>Adineta</taxon>
    </lineage>
</organism>
<comment type="caution">
    <text evidence="2">The sequence shown here is derived from an EMBL/GenBank/DDBJ whole genome shotgun (WGS) entry which is preliminary data.</text>
</comment>
<dbReference type="InterPro" id="IPR021859">
    <property type="entry name" value="XTBD"/>
</dbReference>
<dbReference type="EMBL" id="CAJNOM010000015">
    <property type="protein sequence ID" value="CAF0797469.1"/>
    <property type="molecule type" value="Genomic_DNA"/>
</dbReference>
<evidence type="ECO:0000259" key="1">
    <source>
        <dbReference type="PROSITE" id="PS51827"/>
    </source>
</evidence>
<dbReference type="PANTHER" id="PTHR48430">
    <property type="entry name" value="PARTNER OF XRN-2 PROTEIN 1"/>
    <property type="match status" value="1"/>
</dbReference>
<dbReference type="AlphaFoldDB" id="A0A813MVB1"/>
<dbReference type="EMBL" id="CAJNOI010000002">
    <property type="protein sequence ID" value="CAF0727504.1"/>
    <property type="molecule type" value="Genomic_DNA"/>
</dbReference>
<proteinExistence type="predicted"/>
<dbReference type="Proteomes" id="UP000663832">
    <property type="component" value="Unassembled WGS sequence"/>
</dbReference>
<gene>
    <name evidence="2" type="ORF">BJG266_LOCUS898</name>
    <name evidence="3" type="ORF">QVE165_LOCUS4032</name>
</gene>
<accession>A0A813MVB1</accession>
<keyword evidence="4" id="KW-1185">Reference proteome</keyword>